<dbReference type="InterPro" id="IPR015890">
    <property type="entry name" value="Chorismate_C"/>
</dbReference>
<accession>A0A1F6TSR7</accession>
<dbReference type="SUPFAM" id="SSF56322">
    <property type="entry name" value="ADC synthase"/>
    <property type="match status" value="1"/>
</dbReference>
<dbReference type="InterPro" id="IPR006805">
    <property type="entry name" value="Anth_synth_I_N"/>
</dbReference>
<dbReference type="GO" id="GO:0000162">
    <property type="term" value="P:L-tryptophan biosynthetic process"/>
    <property type="evidence" value="ECO:0007669"/>
    <property type="project" value="TreeGrafter"/>
</dbReference>
<dbReference type="InterPro" id="IPR019999">
    <property type="entry name" value="Anth_synth_I-like"/>
</dbReference>
<proteinExistence type="predicted"/>
<sequence length="456" mass="50283">MPHRILPDSPDLAALHQERPERYPHLLQSVSHGTARARYDILFAFPGTTLALEAGGRLCRDGQEIGPGGFLAAFDDLWRAHAQPSREPGHDTRLPFTGGWFVFFGYELAAEIEPVLGRLPADPALPVACAVRFPAAVIRDHATRRTHLVCEPEAAARLLPQMELDIHRLRAPRRAAVAVEEIAEEDPARFLAGVEKVQEYIRAGDVYQVNLSRLWRARLRRPAPSVELYRRLCAANPAPFAALATFPGDRAILSSSPERLVEVRDGVIRTRPIAGTYPRSREPAQDRAAAQELLRHPKERAEHVMLIDLERNDLGRLCRLGTVQVSELMTLESYPHVHHIVSEIRGALRAETTPAQVLRAVFPGGTITGCPKVRCMQLIAEIERVPRGAYTGSLGYINHDGSMDLNILIRTLVRQGDEIRLRAGAGIVADSIPGRELNETRAKAKGLLAALGAPTP</sequence>
<dbReference type="PANTHER" id="PTHR11236:SF9">
    <property type="entry name" value="ANTHRANILATE SYNTHASE COMPONENT 1"/>
    <property type="match status" value="1"/>
</dbReference>
<dbReference type="EMBL" id="MFSU01000035">
    <property type="protein sequence ID" value="OGI48183.1"/>
    <property type="molecule type" value="Genomic_DNA"/>
</dbReference>
<dbReference type="Pfam" id="PF04715">
    <property type="entry name" value="Anth_synt_I_N"/>
    <property type="match status" value="1"/>
</dbReference>
<evidence type="ECO:0000259" key="1">
    <source>
        <dbReference type="Pfam" id="PF00425"/>
    </source>
</evidence>
<dbReference type="NCBIfam" id="NF006563">
    <property type="entry name" value="PRK09070.1"/>
    <property type="match status" value="1"/>
</dbReference>
<feature type="domain" description="Anthranilate synthase component I N-terminal" evidence="2">
    <location>
        <begin position="19"/>
        <end position="148"/>
    </location>
</feature>
<dbReference type="AlphaFoldDB" id="A0A1F6TSR7"/>
<dbReference type="InterPro" id="IPR005801">
    <property type="entry name" value="ADC_synthase"/>
</dbReference>
<gene>
    <name evidence="3" type="ORF">A2151_08650</name>
</gene>
<dbReference type="PRINTS" id="PR00095">
    <property type="entry name" value="ANTSNTHASEI"/>
</dbReference>
<dbReference type="Pfam" id="PF00425">
    <property type="entry name" value="Chorismate_bind"/>
    <property type="match status" value="1"/>
</dbReference>
<dbReference type="STRING" id="1817760.A2151_08650"/>
<reference evidence="3 4" key="1">
    <citation type="journal article" date="2016" name="Nat. Commun.">
        <title>Thousands of microbial genomes shed light on interconnected biogeochemical processes in an aquifer system.</title>
        <authorList>
            <person name="Anantharaman K."/>
            <person name="Brown C.T."/>
            <person name="Hug L.A."/>
            <person name="Sharon I."/>
            <person name="Castelle C.J."/>
            <person name="Probst A.J."/>
            <person name="Thomas B.C."/>
            <person name="Singh A."/>
            <person name="Wilkins M.J."/>
            <person name="Karaoz U."/>
            <person name="Brodie E.L."/>
            <person name="Williams K.H."/>
            <person name="Hubbard S.S."/>
            <person name="Banfield J.F."/>
        </authorList>
    </citation>
    <scope>NUCLEOTIDE SEQUENCE [LARGE SCALE GENOMIC DNA]</scope>
</reference>
<dbReference type="PANTHER" id="PTHR11236">
    <property type="entry name" value="AMINOBENZOATE/ANTHRANILATE SYNTHASE"/>
    <property type="match status" value="1"/>
</dbReference>
<comment type="caution">
    <text evidence="3">The sequence shown here is derived from an EMBL/GenBank/DDBJ whole genome shotgun (WGS) entry which is preliminary data.</text>
</comment>
<evidence type="ECO:0000313" key="4">
    <source>
        <dbReference type="Proteomes" id="UP000178885"/>
    </source>
</evidence>
<evidence type="ECO:0000259" key="2">
    <source>
        <dbReference type="Pfam" id="PF04715"/>
    </source>
</evidence>
<dbReference type="Gene3D" id="3.60.120.10">
    <property type="entry name" value="Anthranilate synthase"/>
    <property type="match status" value="1"/>
</dbReference>
<dbReference type="Proteomes" id="UP000178885">
    <property type="component" value="Unassembled WGS sequence"/>
</dbReference>
<organism evidence="3 4">
    <name type="scientific">Candidatus Muproteobacteria bacterium RBG_16_65_34</name>
    <dbReference type="NCBI Taxonomy" id="1817760"/>
    <lineage>
        <taxon>Bacteria</taxon>
        <taxon>Pseudomonadati</taxon>
        <taxon>Pseudomonadota</taxon>
        <taxon>Candidatus Muproteobacteria</taxon>
    </lineage>
</organism>
<evidence type="ECO:0000313" key="3">
    <source>
        <dbReference type="EMBL" id="OGI48183.1"/>
    </source>
</evidence>
<protein>
    <submittedName>
        <fullName evidence="3">Aminodeoxychorismate synthase, component I</fullName>
    </submittedName>
</protein>
<name>A0A1F6TSR7_9PROT</name>
<feature type="domain" description="Chorismate-utilising enzyme C-terminal" evidence="1">
    <location>
        <begin position="188"/>
        <end position="443"/>
    </location>
</feature>